<evidence type="ECO:0000313" key="11">
    <source>
        <dbReference type="EMBL" id="CAR23661.1"/>
    </source>
</evidence>
<dbReference type="KEGG" id="lth:KLTH0E14234g"/>
<dbReference type="EMBL" id="CU928169">
    <property type="protein sequence ID" value="CAR23661.1"/>
    <property type="molecule type" value="Genomic_DNA"/>
</dbReference>
<keyword evidence="7" id="KW-0472">Membrane</keyword>
<dbReference type="OrthoDB" id="448954at2759"/>
<dbReference type="Gene3D" id="2.70.130.10">
    <property type="entry name" value="Mannose-6-phosphate receptor binding domain"/>
    <property type="match status" value="1"/>
</dbReference>
<dbReference type="eggNOG" id="KOG3394">
    <property type="taxonomic scope" value="Eukaryota"/>
</dbReference>
<reference evidence="11 12" key="1">
    <citation type="journal article" date="2009" name="Genome Res.">
        <title>Comparative genomics of protoploid Saccharomycetaceae.</title>
        <authorList>
            <consortium name="The Genolevures Consortium"/>
            <person name="Souciet J.-L."/>
            <person name="Dujon B."/>
            <person name="Gaillardin C."/>
            <person name="Johnston M."/>
            <person name="Baret P.V."/>
            <person name="Cliften P."/>
            <person name="Sherman D.J."/>
            <person name="Weissenbach J."/>
            <person name="Westhof E."/>
            <person name="Wincker P."/>
            <person name="Jubin C."/>
            <person name="Poulain J."/>
            <person name="Barbe V."/>
            <person name="Segurens B."/>
            <person name="Artiguenave F."/>
            <person name="Anthouard V."/>
            <person name="Vacherie B."/>
            <person name="Val M.-E."/>
            <person name="Fulton R.S."/>
            <person name="Minx P."/>
            <person name="Wilson R."/>
            <person name="Durrens P."/>
            <person name="Jean G."/>
            <person name="Marck C."/>
            <person name="Martin T."/>
            <person name="Nikolski M."/>
            <person name="Rolland T."/>
            <person name="Seret M.-L."/>
            <person name="Casaregola S."/>
            <person name="Despons L."/>
            <person name="Fairhead C."/>
            <person name="Fischer G."/>
            <person name="Lafontaine I."/>
            <person name="Leh V."/>
            <person name="Lemaire M."/>
            <person name="de Montigny J."/>
            <person name="Neuveglise C."/>
            <person name="Thierry A."/>
            <person name="Blanc-Lenfle I."/>
            <person name="Bleykasten C."/>
            <person name="Diffels J."/>
            <person name="Fritsch E."/>
            <person name="Frangeul L."/>
            <person name="Goeffon A."/>
            <person name="Jauniaux N."/>
            <person name="Kachouri-Lafond R."/>
            <person name="Payen C."/>
            <person name="Potier S."/>
            <person name="Pribylova L."/>
            <person name="Ozanne C."/>
            <person name="Richard G.-F."/>
            <person name="Sacerdot C."/>
            <person name="Straub M.-L."/>
            <person name="Talla E."/>
        </authorList>
    </citation>
    <scope>NUCLEOTIDE SEQUENCE [LARGE SCALE GENOMIC DNA]</scope>
    <source>
        <strain evidence="12">ATCC 56472 / CBS 6340 / NRRL Y-8284</strain>
    </source>
</reference>
<evidence type="ECO:0000256" key="6">
    <source>
        <dbReference type="ARBA" id="ARBA00023157"/>
    </source>
</evidence>
<keyword evidence="12" id="KW-1185">Reference proteome</keyword>
<feature type="domain" description="MRH" evidence="10">
    <location>
        <begin position="107"/>
        <end position="222"/>
    </location>
</feature>
<dbReference type="PANTHER" id="PTHR15414:SF0">
    <property type="entry name" value="ENDOPLASMIC RETICULUM LECTIN 1"/>
    <property type="match status" value="1"/>
</dbReference>
<feature type="compositionally biased region" description="Basic and acidic residues" evidence="8">
    <location>
        <begin position="509"/>
        <end position="520"/>
    </location>
</feature>
<dbReference type="Pfam" id="PF07915">
    <property type="entry name" value="PRKCSH"/>
    <property type="match status" value="1"/>
</dbReference>
<dbReference type="AlphaFoldDB" id="C5DIQ0"/>
<evidence type="ECO:0000256" key="2">
    <source>
        <dbReference type="ARBA" id="ARBA00009918"/>
    </source>
</evidence>
<dbReference type="RefSeq" id="XP_002554098.1">
    <property type="nucleotide sequence ID" value="XM_002554052.1"/>
</dbReference>
<dbReference type="GeneID" id="8292267"/>
<dbReference type="InterPro" id="IPR041039">
    <property type="entry name" value="Yos9_DD"/>
</dbReference>
<dbReference type="InterPro" id="IPR044865">
    <property type="entry name" value="MRH_dom"/>
</dbReference>
<dbReference type="CDD" id="cd11745">
    <property type="entry name" value="Yos9_DD"/>
    <property type="match status" value="1"/>
</dbReference>
<dbReference type="GO" id="GO:0005788">
    <property type="term" value="C:endoplasmic reticulum lumen"/>
    <property type="evidence" value="ECO:0007669"/>
    <property type="project" value="UniProtKB-UniRule"/>
</dbReference>
<sequence length="520" mass="58150">MRIKASLALATLWGQLRLVSCFDLMGDKSSLPRYSVNYVDPETLDQLLSSENSSTLRDKVMQLDGNSKFFAPSVKIESIAENSTELQVQADQVLKQSYDIITEELTDTCLEYPTDFWIYRFCFGKNITQFNYVDGKVSLHYVLAKLRLADQDDVQLLHKLGRYYVSESGGDGDYCATTNDARRVEVRYLCQPGIDHIAIIRVRETTFCHYEIEIAAPQLCQYELLSVGERKVTAHPIFFTTNPDADSIRSLLEYSPTFLGSGFYFLQERSNPKFTGMRNNAASKLLYIEELKLSGEDAELDPSEKLFFDRAANAFQEIILKNLFPKSQNLPLTIEDAFVWFVEVVDKRGDHLCILRVGVESGIASISFDQSGESGLNFRGNAFQPVQRASSFATGVEASEITLGFKEDHTALSVQAEGVEPQRHDNFAARLVSKLNEIDENTQGEGWSIITMQTMEPLEDASLTPGALTALEPGPEQDTVNVAGGTEKPEDITKTAPVEKQGPEQGFETPKEAFVEHDEL</sequence>
<feature type="region of interest" description="Disordered" evidence="8">
    <location>
        <begin position="471"/>
        <end position="520"/>
    </location>
</feature>
<comment type="function">
    <text evidence="7">Lectin involved in the quality control of the secretory pathway. As a member of the endoplasmic reticulum-associated degradation lumenal (ERAD-L) surveillance system, targets misfolded endoplasmic reticulum lumenal glycoproteins for degradation.</text>
</comment>
<evidence type="ECO:0000256" key="4">
    <source>
        <dbReference type="ARBA" id="ARBA00022734"/>
    </source>
</evidence>
<evidence type="ECO:0000256" key="7">
    <source>
        <dbReference type="RuleBase" id="RU369099"/>
    </source>
</evidence>
<keyword evidence="6" id="KW-1015">Disulfide bond</keyword>
<evidence type="ECO:0000256" key="3">
    <source>
        <dbReference type="ARBA" id="ARBA00022729"/>
    </source>
</evidence>
<dbReference type="FunCoup" id="C5DIQ0">
    <property type="interactions" value="97"/>
</dbReference>
<dbReference type="Pfam" id="PF17880">
    <property type="entry name" value="Yos9_DD"/>
    <property type="match status" value="1"/>
</dbReference>
<evidence type="ECO:0000256" key="5">
    <source>
        <dbReference type="ARBA" id="ARBA00022824"/>
    </source>
</evidence>
<dbReference type="GO" id="GO:0030970">
    <property type="term" value="P:retrograde protein transport, ER to cytosol"/>
    <property type="evidence" value="ECO:0007669"/>
    <property type="project" value="TreeGrafter"/>
</dbReference>
<gene>
    <name evidence="11" type="ordered locus">KLTH0E14234g</name>
</gene>
<keyword evidence="5 7" id="KW-0256">Endoplasmic reticulum</keyword>
<evidence type="ECO:0000259" key="10">
    <source>
        <dbReference type="PROSITE" id="PS51914"/>
    </source>
</evidence>
<evidence type="ECO:0000313" key="12">
    <source>
        <dbReference type="Proteomes" id="UP000002036"/>
    </source>
</evidence>
<dbReference type="GO" id="GO:0030246">
    <property type="term" value="F:carbohydrate binding"/>
    <property type="evidence" value="ECO:0007669"/>
    <property type="project" value="UniProtKB-UniRule"/>
</dbReference>
<feature type="signal peptide" evidence="9">
    <location>
        <begin position="1"/>
        <end position="21"/>
    </location>
</feature>
<evidence type="ECO:0000256" key="1">
    <source>
        <dbReference type="ARBA" id="ARBA00004367"/>
    </source>
</evidence>
<dbReference type="GO" id="GO:0030968">
    <property type="term" value="P:endoplasmic reticulum unfolded protein response"/>
    <property type="evidence" value="ECO:0007669"/>
    <property type="project" value="UniProtKB-UniRule"/>
</dbReference>
<keyword evidence="4 7" id="KW-0430">Lectin</keyword>
<dbReference type="InterPro" id="IPR009011">
    <property type="entry name" value="Man6P_isomerase_rcpt-bd_dom_sf"/>
</dbReference>
<dbReference type="Gene3D" id="3.10.310.60">
    <property type="match status" value="1"/>
</dbReference>
<protein>
    <recommendedName>
        <fullName evidence="7">Endoplasmic reticulum lectin</fullName>
    </recommendedName>
    <alternativeName>
        <fullName evidence="7">Protein OS-9 homolog</fullName>
    </alternativeName>
</protein>
<organism evidence="11 12">
    <name type="scientific">Lachancea thermotolerans (strain ATCC 56472 / CBS 6340 / NRRL Y-8284)</name>
    <name type="common">Yeast</name>
    <name type="synonym">Kluyveromyces thermotolerans</name>
    <dbReference type="NCBI Taxonomy" id="559295"/>
    <lineage>
        <taxon>Eukaryota</taxon>
        <taxon>Fungi</taxon>
        <taxon>Dikarya</taxon>
        <taxon>Ascomycota</taxon>
        <taxon>Saccharomycotina</taxon>
        <taxon>Saccharomycetes</taxon>
        <taxon>Saccharomycetales</taxon>
        <taxon>Saccharomycetaceae</taxon>
        <taxon>Lachancea</taxon>
    </lineage>
</organism>
<accession>C5DIQ0</accession>
<comment type="similarity">
    <text evidence="2 7">Belongs to the OS-9 family.</text>
</comment>
<name>C5DIQ0_LACTC</name>
<feature type="chain" id="PRO_5002950498" description="Endoplasmic reticulum lectin" evidence="9">
    <location>
        <begin position="22"/>
        <end position="520"/>
    </location>
</feature>
<evidence type="ECO:0000256" key="8">
    <source>
        <dbReference type="SAM" id="MobiDB-lite"/>
    </source>
</evidence>
<dbReference type="HOGENOM" id="CLU_523815_0_0_1"/>
<dbReference type="InterPro" id="IPR012913">
    <property type="entry name" value="OS9-like_dom"/>
</dbReference>
<dbReference type="OMA" id="AVRINWI"/>
<evidence type="ECO:0000256" key="9">
    <source>
        <dbReference type="SAM" id="SignalP"/>
    </source>
</evidence>
<dbReference type="GO" id="GO:0005789">
    <property type="term" value="C:endoplasmic reticulum membrane"/>
    <property type="evidence" value="ECO:0007669"/>
    <property type="project" value="UniProtKB-SubCell"/>
</dbReference>
<dbReference type="STRING" id="559295.C5DIQ0"/>
<dbReference type="InterPro" id="IPR045149">
    <property type="entry name" value="OS-9-like"/>
</dbReference>
<dbReference type="PANTHER" id="PTHR15414">
    <property type="entry name" value="OS-9-RELATED"/>
    <property type="match status" value="1"/>
</dbReference>
<dbReference type="InParanoid" id="C5DIQ0"/>
<dbReference type="Proteomes" id="UP000002036">
    <property type="component" value="Chromosome E"/>
</dbReference>
<proteinExistence type="inferred from homology"/>
<keyword evidence="3 9" id="KW-0732">Signal</keyword>
<dbReference type="PROSITE" id="PS51914">
    <property type="entry name" value="MRH"/>
    <property type="match status" value="1"/>
</dbReference>
<comment type="subcellular location">
    <subcellularLocation>
        <location evidence="1 7">Endoplasmic reticulum membrane</location>
        <topology evidence="1 7">Peripheral membrane protein</topology>
        <orientation evidence="1 7">Lumenal side</orientation>
    </subcellularLocation>
</comment>